<protein>
    <submittedName>
        <fullName evidence="1">YdeI/OmpD-associated family protein</fullName>
    </submittedName>
</protein>
<name>A0A6B3LRC3_9BACT</name>
<dbReference type="Pfam" id="PF13376">
    <property type="entry name" value="OmdA"/>
    <property type="match status" value="1"/>
</dbReference>
<evidence type="ECO:0000313" key="1">
    <source>
        <dbReference type="EMBL" id="NEM96538.1"/>
    </source>
</evidence>
<dbReference type="Proteomes" id="UP000474777">
    <property type="component" value="Unassembled WGS sequence"/>
</dbReference>
<evidence type="ECO:0000313" key="2">
    <source>
        <dbReference type="Proteomes" id="UP000474777"/>
    </source>
</evidence>
<comment type="caution">
    <text evidence="1">The sequence shown here is derived from an EMBL/GenBank/DDBJ whole genome shotgun (WGS) entry which is preliminary data.</text>
</comment>
<dbReference type="RefSeq" id="WP_163911911.1">
    <property type="nucleotide sequence ID" value="NZ_JAAGWD010000001.1"/>
</dbReference>
<accession>A0A6B3LRC3</accession>
<keyword evidence="2" id="KW-1185">Reference proteome</keyword>
<reference evidence="1 2" key="1">
    <citation type="submission" date="2020-02" db="EMBL/GenBank/DDBJ databases">
        <authorList>
            <person name="Kim M.K."/>
        </authorList>
    </citation>
    <scope>NUCLEOTIDE SEQUENCE [LARGE SCALE GENOMIC DNA]</scope>
    <source>
        <strain evidence="1 2">BT327</strain>
    </source>
</reference>
<organism evidence="1 2">
    <name type="scientific">Pontibacter burrus</name>
    <dbReference type="NCBI Taxonomy" id="2704466"/>
    <lineage>
        <taxon>Bacteria</taxon>
        <taxon>Pseudomonadati</taxon>
        <taxon>Bacteroidota</taxon>
        <taxon>Cytophagia</taxon>
        <taxon>Cytophagales</taxon>
        <taxon>Hymenobacteraceae</taxon>
        <taxon>Pontibacter</taxon>
    </lineage>
</organism>
<proteinExistence type="predicted"/>
<sequence length="207" mass="22872">MASIGQKLQLKPAHNLLLLNAPAELQHLFAHECATLTAADTTTQVAAFDAVQVFVTTKAELDVLAPQAAAALKPDGLLWIAYPKKSSAVKSDITRDYGWETIAALGYEGVRLVAIDDTWSSLRFRHKQERKEPSKMGADYPGIDRTTKTVTVPADLQQALEQADLTERFANLAFTHRKEHVISVLEAKRPETRENRVAKVVEKLLMG</sequence>
<dbReference type="EMBL" id="JAAGWD010000001">
    <property type="protein sequence ID" value="NEM96538.1"/>
    <property type="molecule type" value="Genomic_DNA"/>
</dbReference>
<gene>
    <name evidence="1" type="ORF">GXP69_02415</name>
</gene>
<dbReference type="AlphaFoldDB" id="A0A6B3LRC3"/>